<gene>
    <name evidence="3" type="ORF">CCAP1982_LOCUS1650</name>
</gene>
<dbReference type="PANTHER" id="PTHR11048">
    <property type="entry name" value="PRENYLTRANSFERASES"/>
    <property type="match status" value="1"/>
</dbReference>
<keyword evidence="4" id="KW-1185">Reference proteome</keyword>
<accession>A0A811U2G5</accession>
<keyword evidence="2" id="KW-0808">Transferase</keyword>
<reference evidence="3" key="1">
    <citation type="submission" date="2020-11" db="EMBL/GenBank/DDBJ databases">
        <authorList>
            <person name="Whitehead M."/>
        </authorList>
    </citation>
    <scope>NUCLEOTIDE SEQUENCE</scope>
    <source>
        <strain evidence="3">EGII</strain>
    </source>
</reference>
<dbReference type="AlphaFoldDB" id="A0A811U2G5"/>
<comment type="similarity">
    <text evidence="1">Belongs to the UbiA prenyltransferase family.</text>
</comment>
<dbReference type="Proteomes" id="UP000606786">
    <property type="component" value="Unassembled WGS sequence"/>
</dbReference>
<dbReference type="InterPro" id="IPR039653">
    <property type="entry name" value="Prenyltransferase"/>
</dbReference>
<dbReference type="PANTHER" id="PTHR11048:SF28">
    <property type="entry name" value="4-HYDROXYBENZOATE POLYPRENYLTRANSFERASE, MITOCHONDRIAL"/>
    <property type="match status" value="1"/>
</dbReference>
<comment type="caution">
    <text evidence="3">The sequence shown here is derived from an EMBL/GenBank/DDBJ whole genome shotgun (WGS) entry which is preliminary data.</text>
</comment>
<dbReference type="GO" id="GO:0005743">
    <property type="term" value="C:mitochondrial inner membrane"/>
    <property type="evidence" value="ECO:0007669"/>
    <property type="project" value="TreeGrafter"/>
</dbReference>
<name>A0A811U2G5_CERCA</name>
<dbReference type="GO" id="GO:0006744">
    <property type="term" value="P:ubiquinone biosynthetic process"/>
    <property type="evidence" value="ECO:0007669"/>
    <property type="project" value="TreeGrafter"/>
</dbReference>
<evidence type="ECO:0000256" key="1">
    <source>
        <dbReference type="ARBA" id="ARBA00005985"/>
    </source>
</evidence>
<organism evidence="3 4">
    <name type="scientific">Ceratitis capitata</name>
    <name type="common">Mediterranean fruit fly</name>
    <name type="synonym">Tephritis capitata</name>
    <dbReference type="NCBI Taxonomy" id="7213"/>
    <lineage>
        <taxon>Eukaryota</taxon>
        <taxon>Metazoa</taxon>
        <taxon>Ecdysozoa</taxon>
        <taxon>Arthropoda</taxon>
        <taxon>Hexapoda</taxon>
        <taxon>Insecta</taxon>
        <taxon>Pterygota</taxon>
        <taxon>Neoptera</taxon>
        <taxon>Endopterygota</taxon>
        <taxon>Diptera</taxon>
        <taxon>Brachycera</taxon>
        <taxon>Muscomorpha</taxon>
        <taxon>Tephritoidea</taxon>
        <taxon>Tephritidae</taxon>
        <taxon>Ceratitis</taxon>
        <taxon>Ceratitis</taxon>
    </lineage>
</organism>
<dbReference type="GO" id="GO:0016765">
    <property type="term" value="F:transferase activity, transferring alkyl or aryl (other than methyl) groups"/>
    <property type="evidence" value="ECO:0007669"/>
    <property type="project" value="TreeGrafter"/>
</dbReference>
<dbReference type="Gene3D" id="1.20.120.1780">
    <property type="entry name" value="UbiA prenyltransferase"/>
    <property type="match status" value="1"/>
</dbReference>
<proteinExistence type="inferred from homology"/>
<evidence type="ECO:0000313" key="4">
    <source>
        <dbReference type="Proteomes" id="UP000606786"/>
    </source>
</evidence>
<evidence type="ECO:0000256" key="2">
    <source>
        <dbReference type="ARBA" id="ARBA00022679"/>
    </source>
</evidence>
<evidence type="ECO:0000313" key="3">
    <source>
        <dbReference type="EMBL" id="CAD6992811.1"/>
    </source>
</evidence>
<sequence length="61" mass="6873">MAGLATDQTVAYYAAVGVVGAHLVQQIYSLNIDNPTDCAKKFFSNHQVGLICFWESFWERF</sequence>
<dbReference type="EMBL" id="CAJHJT010000001">
    <property type="protein sequence ID" value="CAD6992811.1"/>
    <property type="molecule type" value="Genomic_DNA"/>
</dbReference>
<protein>
    <submittedName>
        <fullName evidence="3">(Mediterranean fruit fly) hypothetical protein</fullName>
    </submittedName>
</protein>